<evidence type="ECO:0000313" key="4">
    <source>
        <dbReference type="Proteomes" id="UP000479000"/>
    </source>
</evidence>
<feature type="non-terminal residue" evidence="3">
    <location>
        <position position="1"/>
    </location>
</feature>
<accession>A0A6H5GJK7</accession>
<feature type="non-terminal residue" evidence="3">
    <location>
        <position position="56"/>
    </location>
</feature>
<name>A0A6H5GJK7_9HEMI</name>
<keyword evidence="2" id="KW-1133">Transmembrane helix</keyword>
<sequence length="56" mass="5700">VGTSATEARSAADLPPPLPPTTTHSSRVVSKCPGPRLSLSLIGIAVVFMLNASLDV</sequence>
<gene>
    <name evidence="3" type="ORF">NTEN_LOCUS9109</name>
</gene>
<dbReference type="AlphaFoldDB" id="A0A6H5GJK7"/>
<evidence type="ECO:0000256" key="1">
    <source>
        <dbReference type="SAM" id="MobiDB-lite"/>
    </source>
</evidence>
<protein>
    <submittedName>
        <fullName evidence="3">Uncharacterized protein</fullName>
    </submittedName>
</protein>
<reference evidence="3 4" key="1">
    <citation type="submission" date="2020-02" db="EMBL/GenBank/DDBJ databases">
        <authorList>
            <person name="Ferguson B K."/>
        </authorList>
    </citation>
    <scope>NUCLEOTIDE SEQUENCE [LARGE SCALE GENOMIC DNA]</scope>
</reference>
<evidence type="ECO:0000256" key="2">
    <source>
        <dbReference type="SAM" id="Phobius"/>
    </source>
</evidence>
<evidence type="ECO:0000313" key="3">
    <source>
        <dbReference type="EMBL" id="CAB0003592.1"/>
    </source>
</evidence>
<feature type="transmembrane region" description="Helical" evidence="2">
    <location>
        <begin position="37"/>
        <end position="54"/>
    </location>
</feature>
<keyword evidence="4" id="KW-1185">Reference proteome</keyword>
<proteinExistence type="predicted"/>
<feature type="region of interest" description="Disordered" evidence="1">
    <location>
        <begin position="1"/>
        <end position="30"/>
    </location>
</feature>
<dbReference type="EMBL" id="CADCXU010013533">
    <property type="protein sequence ID" value="CAB0003592.1"/>
    <property type="molecule type" value="Genomic_DNA"/>
</dbReference>
<dbReference type="Proteomes" id="UP000479000">
    <property type="component" value="Unassembled WGS sequence"/>
</dbReference>
<keyword evidence="2" id="KW-0472">Membrane</keyword>
<organism evidence="3 4">
    <name type="scientific">Nesidiocoris tenuis</name>
    <dbReference type="NCBI Taxonomy" id="355587"/>
    <lineage>
        <taxon>Eukaryota</taxon>
        <taxon>Metazoa</taxon>
        <taxon>Ecdysozoa</taxon>
        <taxon>Arthropoda</taxon>
        <taxon>Hexapoda</taxon>
        <taxon>Insecta</taxon>
        <taxon>Pterygota</taxon>
        <taxon>Neoptera</taxon>
        <taxon>Paraneoptera</taxon>
        <taxon>Hemiptera</taxon>
        <taxon>Heteroptera</taxon>
        <taxon>Panheteroptera</taxon>
        <taxon>Cimicomorpha</taxon>
        <taxon>Miridae</taxon>
        <taxon>Dicyphina</taxon>
        <taxon>Nesidiocoris</taxon>
    </lineage>
</organism>
<keyword evidence="2" id="KW-0812">Transmembrane</keyword>